<organism evidence="16 17">
    <name type="scientific">Verticillium nonalfalfae</name>
    <dbReference type="NCBI Taxonomy" id="1051616"/>
    <lineage>
        <taxon>Eukaryota</taxon>
        <taxon>Fungi</taxon>
        <taxon>Dikarya</taxon>
        <taxon>Ascomycota</taxon>
        <taxon>Pezizomycotina</taxon>
        <taxon>Sordariomycetes</taxon>
        <taxon>Hypocreomycetidae</taxon>
        <taxon>Glomerellales</taxon>
        <taxon>Plectosphaerellaceae</taxon>
        <taxon>Verticillium</taxon>
    </lineage>
</organism>
<comment type="catalytic activity">
    <reaction evidence="13">
        <text>riboflavin + ATP = FMN + ADP + H(+)</text>
        <dbReference type="Rhea" id="RHEA:14357"/>
        <dbReference type="ChEBI" id="CHEBI:15378"/>
        <dbReference type="ChEBI" id="CHEBI:30616"/>
        <dbReference type="ChEBI" id="CHEBI:57986"/>
        <dbReference type="ChEBI" id="CHEBI:58210"/>
        <dbReference type="ChEBI" id="CHEBI:456216"/>
        <dbReference type="EC" id="2.7.1.26"/>
    </reaction>
</comment>
<dbReference type="InterPro" id="IPR023468">
    <property type="entry name" value="Riboflavin_kinase"/>
</dbReference>
<dbReference type="GO" id="GO:0008531">
    <property type="term" value="F:riboflavin kinase activity"/>
    <property type="evidence" value="ECO:0007669"/>
    <property type="project" value="UniProtKB-EC"/>
</dbReference>
<keyword evidence="7" id="KW-0288">FMN</keyword>
<dbReference type="GeneID" id="39609217"/>
<dbReference type="GO" id="GO:0005739">
    <property type="term" value="C:mitochondrion"/>
    <property type="evidence" value="ECO:0007669"/>
    <property type="project" value="TreeGrafter"/>
</dbReference>
<feature type="domain" description="Riboflavin kinase" evidence="15">
    <location>
        <begin position="469"/>
        <end position="601"/>
    </location>
</feature>
<evidence type="ECO:0000256" key="10">
    <source>
        <dbReference type="ARBA" id="ARBA00022777"/>
    </source>
</evidence>
<dbReference type="GO" id="GO:0009231">
    <property type="term" value="P:riboflavin biosynthetic process"/>
    <property type="evidence" value="ECO:0007669"/>
    <property type="project" value="InterPro"/>
</dbReference>
<evidence type="ECO:0000259" key="15">
    <source>
        <dbReference type="SMART" id="SM00904"/>
    </source>
</evidence>
<dbReference type="GO" id="GO:0005524">
    <property type="term" value="F:ATP binding"/>
    <property type="evidence" value="ECO:0007669"/>
    <property type="project" value="UniProtKB-KW"/>
</dbReference>
<keyword evidence="8" id="KW-0808">Transferase</keyword>
<dbReference type="UniPathway" id="UPA00276">
    <property type="reaction ID" value="UER00406"/>
</dbReference>
<dbReference type="GO" id="GO:0009398">
    <property type="term" value="P:FMN biosynthetic process"/>
    <property type="evidence" value="ECO:0007669"/>
    <property type="project" value="UniProtKB-UniPathway"/>
</dbReference>
<dbReference type="Proteomes" id="UP000267145">
    <property type="component" value="Unassembled WGS sequence"/>
</dbReference>
<comment type="caution">
    <text evidence="16">The sequence shown here is derived from an EMBL/GenBank/DDBJ whole genome shotgun (WGS) entry which is preliminary data.</text>
</comment>
<name>A0A3M9YDM4_9PEZI</name>
<comment type="function">
    <text evidence="1">Catalyzes the phosphorylation of riboflavin (vitamin B2) to form flavin mononucleotide (FMN) coenzyme.</text>
</comment>
<sequence>MHDSLADLGPPPPYSLEPLRPSRSTPNLRQQAAYHSQTSEYAAFPGIDVNGRLRCPSPGPPRIHSYTTHDPVPSTPTYVPYRPYSPASHQSRPSSRHSQDPSSLPGPPPTSGWKPQVEVHTQELRLHSQTFPLSRRDQGQETIGAETQAPTLPTRPELLTATSEPTTASSQAVSKEKNFLQNAFDETVFFAGGLLPHPSESTRHFSILRHSPALVWYRGPSTTVTITIFSDETLPPTRSIWLQRKGYSGNTGMALKSMLGTTTSWLDVTPSTAAPLSSVPATDERAYQRDMAKFTKKASGNAKRHMARETHVVRIPAAAEDGYFRLVLCSGSESGKKKTLCPSPIFRVASTSTDASMVKGASLATMPIELGVKVGSTIASNVVNRYVGPARMAATAATTGVVRRVEKKGFVAARAREVAMAKTGLRTHVSSMETRYAGSRGAGYAALQADDILLEGAPPEVVGPDEGPVPPFPLKFDGKVCRGTGRGGMELGVPTANLGDVPEDIRLRMRGVYMAWACIVPRPGLPETLSSDWHEAIVTVGPSPYATPSIVAKNIVTVHFIHEFGGVMFYEARVKVLIMGQLRRGGASIADGIDEALGAYASDVMVTVASLSRDNWEPHETRERMKTLKSQRSFAEKYMDARDKVQKQVDRIPVHWAGVRTEGAAMRDQAMGPGGFWIAR</sequence>
<evidence type="ECO:0000256" key="7">
    <source>
        <dbReference type="ARBA" id="ARBA00022643"/>
    </source>
</evidence>
<evidence type="ECO:0000313" key="16">
    <source>
        <dbReference type="EMBL" id="RNJ57886.1"/>
    </source>
</evidence>
<dbReference type="Gene3D" id="2.40.30.30">
    <property type="entry name" value="Riboflavin kinase-like"/>
    <property type="match status" value="1"/>
</dbReference>
<evidence type="ECO:0000256" key="5">
    <source>
        <dbReference type="ARBA" id="ARBA00017394"/>
    </source>
</evidence>
<comment type="pathway">
    <text evidence="2">Cofactor biosynthesis; FMN biosynthesis; FMN from riboflavin (ATP route): step 1/1.</text>
</comment>
<feature type="region of interest" description="Disordered" evidence="14">
    <location>
        <begin position="1"/>
        <end position="115"/>
    </location>
</feature>
<keyword evidence="17" id="KW-1185">Reference proteome</keyword>
<dbReference type="AlphaFoldDB" id="A0A3M9YDM4"/>
<dbReference type="InterPro" id="IPR023465">
    <property type="entry name" value="Riboflavin_kinase_dom_sf"/>
</dbReference>
<evidence type="ECO:0000256" key="6">
    <source>
        <dbReference type="ARBA" id="ARBA00022630"/>
    </source>
</evidence>
<dbReference type="InterPro" id="IPR015865">
    <property type="entry name" value="Riboflavin_kinase_bac/euk"/>
</dbReference>
<keyword evidence="6" id="KW-0285">Flavoprotein</keyword>
<keyword evidence="11" id="KW-0067">ATP-binding</keyword>
<dbReference type="SUPFAM" id="SSF82114">
    <property type="entry name" value="Riboflavin kinase-like"/>
    <property type="match status" value="1"/>
</dbReference>
<dbReference type="EC" id="2.7.1.26" evidence="4"/>
<gene>
    <name evidence="16" type="ORF">D7B24_005528</name>
</gene>
<evidence type="ECO:0000256" key="14">
    <source>
        <dbReference type="SAM" id="MobiDB-lite"/>
    </source>
</evidence>
<evidence type="ECO:0000256" key="12">
    <source>
        <dbReference type="ARBA" id="ARBA00029960"/>
    </source>
</evidence>
<evidence type="ECO:0000256" key="9">
    <source>
        <dbReference type="ARBA" id="ARBA00022741"/>
    </source>
</evidence>
<evidence type="ECO:0000256" key="11">
    <source>
        <dbReference type="ARBA" id="ARBA00022840"/>
    </source>
</evidence>
<evidence type="ECO:0000256" key="3">
    <source>
        <dbReference type="ARBA" id="ARBA00010108"/>
    </source>
</evidence>
<dbReference type="PANTHER" id="PTHR22749">
    <property type="entry name" value="RIBOFLAVIN KINASE/FMN ADENYLYLTRANSFERASE"/>
    <property type="match status" value="1"/>
</dbReference>
<evidence type="ECO:0000313" key="17">
    <source>
        <dbReference type="Proteomes" id="UP000267145"/>
    </source>
</evidence>
<evidence type="ECO:0000256" key="13">
    <source>
        <dbReference type="ARBA" id="ARBA00047880"/>
    </source>
</evidence>
<accession>A0A3M9YDM4</accession>
<dbReference type="STRING" id="1051616.A0A3M9YDM4"/>
<evidence type="ECO:0000256" key="1">
    <source>
        <dbReference type="ARBA" id="ARBA00003572"/>
    </source>
</evidence>
<keyword evidence="9" id="KW-0547">Nucleotide-binding</keyword>
<protein>
    <recommendedName>
        <fullName evidence="5">Riboflavin kinase</fullName>
        <ecNumber evidence="4">2.7.1.26</ecNumber>
    </recommendedName>
    <alternativeName>
        <fullName evidence="12">Flavin mononucleotide kinase 1</fullName>
    </alternativeName>
</protein>
<dbReference type="PANTHER" id="PTHR22749:SF6">
    <property type="entry name" value="RIBOFLAVIN KINASE"/>
    <property type="match status" value="1"/>
</dbReference>
<dbReference type="SMART" id="SM00904">
    <property type="entry name" value="Flavokinase"/>
    <property type="match status" value="1"/>
</dbReference>
<dbReference type="RefSeq" id="XP_028496044.1">
    <property type="nucleotide sequence ID" value="XM_028639679.1"/>
</dbReference>
<dbReference type="Pfam" id="PF01687">
    <property type="entry name" value="Flavokinase"/>
    <property type="match status" value="1"/>
</dbReference>
<evidence type="ECO:0000256" key="2">
    <source>
        <dbReference type="ARBA" id="ARBA00005201"/>
    </source>
</evidence>
<evidence type="ECO:0000256" key="4">
    <source>
        <dbReference type="ARBA" id="ARBA00012105"/>
    </source>
</evidence>
<evidence type="ECO:0000256" key="8">
    <source>
        <dbReference type="ARBA" id="ARBA00022679"/>
    </source>
</evidence>
<reference evidence="16 17" key="1">
    <citation type="submission" date="2018-10" db="EMBL/GenBank/DDBJ databases">
        <title>Genome sequence of Verticillium nonalfalfae VnAa140.</title>
        <authorList>
            <person name="Stajich J.E."/>
            <person name="Kasson M.T."/>
        </authorList>
    </citation>
    <scope>NUCLEOTIDE SEQUENCE [LARGE SCALE GENOMIC DNA]</scope>
    <source>
        <strain evidence="16 17">VnAa140</strain>
    </source>
</reference>
<proteinExistence type="inferred from homology"/>
<feature type="compositionally biased region" description="Polar residues" evidence="14">
    <location>
        <begin position="25"/>
        <end position="40"/>
    </location>
</feature>
<dbReference type="EMBL" id="RBVV01000034">
    <property type="protein sequence ID" value="RNJ57886.1"/>
    <property type="molecule type" value="Genomic_DNA"/>
</dbReference>
<comment type="similarity">
    <text evidence="3">Belongs to the flavokinase family.</text>
</comment>
<feature type="region of interest" description="Disordered" evidence="14">
    <location>
        <begin position="127"/>
        <end position="155"/>
    </location>
</feature>
<keyword evidence="10" id="KW-0418">Kinase</keyword>